<dbReference type="EMBL" id="LR798231">
    <property type="protein sequence ID" value="CAB5208869.1"/>
    <property type="molecule type" value="Genomic_DNA"/>
</dbReference>
<evidence type="ECO:0000313" key="1">
    <source>
        <dbReference type="EMBL" id="CAB4126014.1"/>
    </source>
</evidence>
<sequence>MKIAQFKFELEDGSPLILTYNLQDNSLTPKWIDVVNDRKTETPKPSKLETMFKGSKFPTDPLELKIINKTVADLENLMLKLNSIVNQINEYYDTPLPLFTSTTEIDHKILNYLHEEFERYGERHRMISAEGYRNQKGNPDVFPGNKFKVEFHQLWLDLNQWIHITEGAMADDDYPNFSCLIQYVPFKEQGAPITNEDKLFLDHDSKWGKLYLGYNTLGKDYMHSYVDDDKRVVTNDQVKVQQYLSSEVWLNFSKDYIDAPHKEYELNFYKWWKTLGDVPFPDISKLALGRYYLGEISFDQTFLDFHPVYEDWLVPNSDIRREWNLKVFSKIVKATGVKIIND</sequence>
<reference evidence="1" key="1">
    <citation type="submission" date="2020-04" db="EMBL/GenBank/DDBJ databases">
        <authorList>
            <person name="Chiriac C."/>
            <person name="Salcher M."/>
            <person name="Ghai R."/>
            <person name="Kavagutti S V."/>
        </authorList>
    </citation>
    <scope>NUCLEOTIDE SEQUENCE</scope>
</reference>
<evidence type="ECO:0000313" key="2">
    <source>
        <dbReference type="EMBL" id="CAB5208869.1"/>
    </source>
</evidence>
<accession>A0A6J5KUF4</accession>
<dbReference type="EMBL" id="LR796187">
    <property type="protein sequence ID" value="CAB4126014.1"/>
    <property type="molecule type" value="Genomic_DNA"/>
</dbReference>
<gene>
    <name evidence="2" type="ORF">UFOVP181_224</name>
    <name evidence="1" type="ORF">UFOVP57_415</name>
</gene>
<protein>
    <submittedName>
        <fullName evidence="1">Uncharacterized protein</fullName>
    </submittedName>
</protein>
<organism evidence="1">
    <name type="scientific">uncultured Caudovirales phage</name>
    <dbReference type="NCBI Taxonomy" id="2100421"/>
    <lineage>
        <taxon>Viruses</taxon>
        <taxon>Duplodnaviria</taxon>
        <taxon>Heunggongvirae</taxon>
        <taxon>Uroviricota</taxon>
        <taxon>Caudoviricetes</taxon>
        <taxon>Peduoviridae</taxon>
        <taxon>Maltschvirus</taxon>
        <taxon>Maltschvirus maltsch</taxon>
    </lineage>
</organism>
<proteinExistence type="predicted"/>
<name>A0A6J5KUF4_9CAUD</name>